<feature type="compositionally biased region" description="Low complexity" evidence="1">
    <location>
        <begin position="170"/>
        <end position="194"/>
    </location>
</feature>
<dbReference type="Proteomes" id="UP000541426">
    <property type="component" value="Unassembled WGS sequence"/>
</dbReference>
<gene>
    <name evidence="2" type="ORF">GGQ68_002452</name>
</gene>
<feature type="compositionally biased region" description="Polar residues" evidence="1">
    <location>
        <begin position="127"/>
        <end position="137"/>
    </location>
</feature>
<dbReference type="EMBL" id="JACIEJ010000005">
    <property type="protein sequence ID" value="MBB3986114.1"/>
    <property type="molecule type" value="Genomic_DNA"/>
</dbReference>
<feature type="region of interest" description="Disordered" evidence="1">
    <location>
        <begin position="1"/>
        <end position="69"/>
    </location>
</feature>
<protein>
    <submittedName>
        <fullName evidence="2">Uncharacterized protein</fullName>
    </submittedName>
</protein>
<organism evidence="2 3">
    <name type="scientific">Sagittula marina</name>
    <dbReference type="NCBI Taxonomy" id="943940"/>
    <lineage>
        <taxon>Bacteria</taxon>
        <taxon>Pseudomonadati</taxon>
        <taxon>Pseudomonadota</taxon>
        <taxon>Alphaproteobacteria</taxon>
        <taxon>Rhodobacterales</taxon>
        <taxon>Roseobacteraceae</taxon>
        <taxon>Sagittula</taxon>
    </lineage>
</organism>
<evidence type="ECO:0000313" key="3">
    <source>
        <dbReference type="Proteomes" id="UP000541426"/>
    </source>
</evidence>
<evidence type="ECO:0000313" key="2">
    <source>
        <dbReference type="EMBL" id="MBB3986114.1"/>
    </source>
</evidence>
<evidence type="ECO:0000256" key="1">
    <source>
        <dbReference type="SAM" id="MobiDB-lite"/>
    </source>
</evidence>
<keyword evidence="3" id="KW-1185">Reference proteome</keyword>
<comment type="caution">
    <text evidence="2">The sequence shown here is derived from an EMBL/GenBank/DDBJ whole genome shotgun (WGS) entry which is preliminary data.</text>
</comment>
<reference evidence="2 3" key="1">
    <citation type="submission" date="2020-08" db="EMBL/GenBank/DDBJ databases">
        <title>Genomic Encyclopedia of Type Strains, Phase IV (KMG-IV): sequencing the most valuable type-strain genomes for metagenomic binning, comparative biology and taxonomic classification.</title>
        <authorList>
            <person name="Goeker M."/>
        </authorList>
    </citation>
    <scope>NUCLEOTIDE SEQUENCE [LARGE SCALE GENOMIC DNA]</scope>
    <source>
        <strain evidence="2 3">DSM 102235</strain>
    </source>
</reference>
<name>A0A7W6DVM4_9RHOB</name>
<dbReference type="RefSeq" id="WP_183966238.1">
    <property type="nucleotide sequence ID" value="NZ_BAABBZ010000007.1"/>
</dbReference>
<dbReference type="AlphaFoldDB" id="A0A7W6DVM4"/>
<feature type="region of interest" description="Disordered" evidence="1">
    <location>
        <begin position="127"/>
        <end position="194"/>
    </location>
</feature>
<accession>A0A7W6DVM4</accession>
<proteinExistence type="predicted"/>
<sequence length="249" mass="26006">MQLEGLSYQSAPLATGHPLSLPGAPDTTRSVTKVQPILDARRPETQLGNATSPSGFWRAAQNKPDPTTHNPPPSIMQIKISQMLQDQIVGEAKSPEKEDSTQSLVDSNAISDAIPATGMALAENRGTNTLANNSDQAESAEDAMASTNAAEGVTAAGPNPMAGPTATPVNRTTKTNQNQTNPLAATRAAPTPDRAPMNMPVRAAPAQQTQPSPTMSQAPAAYQEAASISRNDVLSTLPLLFFGSDSTIR</sequence>